<feature type="chain" id="PRO_5047028919" evidence="1">
    <location>
        <begin position="22"/>
        <end position="139"/>
    </location>
</feature>
<protein>
    <submittedName>
        <fullName evidence="2">Exosortase system-associated protein, TIGR04073 family</fullName>
    </submittedName>
</protein>
<sequence>MKNRFLFLALTICALSSIAYGDIQSPPGHHFTWSRKLSRGVGNILFGWFEYPSVWRKTNASDGSIAAASDMIVEGTKRTLVRAGYGLYEIATFPVPSWKRTYRPPYHHKENVDSWWGYTEFAPEVGFRSEIPYSSSQGW</sequence>
<gene>
    <name evidence="2" type="ORF">ACFQDI_04985</name>
</gene>
<comment type="caution">
    <text evidence="2">The sequence shown here is derived from an EMBL/GenBank/DDBJ whole genome shotgun (WGS) entry which is preliminary data.</text>
</comment>
<dbReference type="Proteomes" id="UP001596052">
    <property type="component" value="Unassembled WGS sequence"/>
</dbReference>
<keyword evidence="3" id="KW-1185">Reference proteome</keyword>
<proteinExistence type="predicted"/>
<evidence type="ECO:0000313" key="2">
    <source>
        <dbReference type="EMBL" id="MFC5454203.1"/>
    </source>
</evidence>
<evidence type="ECO:0000256" key="1">
    <source>
        <dbReference type="SAM" id="SignalP"/>
    </source>
</evidence>
<name>A0ABW0KL75_9BACT</name>
<dbReference type="RefSeq" id="WP_377164032.1">
    <property type="nucleotide sequence ID" value="NZ_JBHSMQ010000001.1"/>
</dbReference>
<reference evidence="3" key="1">
    <citation type="journal article" date="2019" name="Int. J. Syst. Evol. Microbiol.">
        <title>The Global Catalogue of Microorganisms (GCM) 10K type strain sequencing project: providing services to taxonomists for standard genome sequencing and annotation.</title>
        <authorList>
            <consortium name="The Broad Institute Genomics Platform"/>
            <consortium name="The Broad Institute Genome Sequencing Center for Infectious Disease"/>
            <person name="Wu L."/>
            <person name="Ma J."/>
        </authorList>
    </citation>
    <scope>NUCLEOTIDE SEQUENCE [LARGE SCALE GENOMIC DNA]</scope>
    <source>
        <strain evidence="3">CGMCC 4.1469</strain>
    </source>
</reference>
<dbReference type="EMBL" id="JBHSMQ010000001">
    <property type="protein sequence ID" value="MFC5454203.1"/>
    <property type="molecule type" value="Genomic_DNA"/>
</dbReference>
<dbReference type="NCBIfam" id="TIGR04073">
    <property type="entry name" value="exo_TIGR04073"/>
    <property type="match status" value="1"/>
</dbReference>
<keyword evidence="1" id="KW-0732">Signal</keyword>
<feature type="signal peptide" evidence="1">
    <location>
        <begin position="1"/>
        <end position="21"/>
    </location>
</feature>
<dbReference type="InterPro" id="IPR023824">
    <property type="entry name" value="CHP04073_exosortase-affil"/>
</dbReference>
<evidence type="ECO:0000313" key="3">
    <source>
        <dbReference type="Proteomes" id="UP001596052"/>
    </source>
</evidence>
<accession>A0ABW0KL75</accession>
<organism evidence="2 3">
    <name type="scientific">Prosthecobacter fluviatilis</name>
    <dbReference type="NCBI Taxonomy" id="445931"/>
    <lineage>
        <taxon>Bacteria</taxon>
        <taxon>Pseudomonadati</taxon>
        <taxon>Verrucomicrobiota</taxon>
        <taxon>Verrucomicrobiia</taxon>
        <taxon>Verrucomicrobiales</taxon>
        <taxon>Verrucomicrobiaceae</taxon>
        <taxon>Prosthecobacter</taxon>
    </lineage>
</organism>